<sequence length="245" mass="27086">MKFLVPFLLLVQIASCAITGSISSPESYYELGDTIVLNSTLSFNFQLDSEYKHVAVVFSTKGESDDVTFTQYPTGSSTGAYKLRIALSKFPAYFRSKDEIKAELIVGDIQEIREIATLRPATKIAPPEVVRFGKKAEIHHIFRGDAKQVSPVVSQIFIALTLALTAGVIGVWFKFGAVNFELGANRYLVGLLVTIAAFEGSFLSYFIKSTIFTTIQTWVVIAPIGLYFGVKSLRILAKYRSEGKR</sequence>
<dbReference type="PANTHER" id="PTHR12640">
    <property type="entry name" value="RIBOPHORIN II"/>
    <property type="match status" value="1"/>
</dbReference>
<evidence type="ECO:0000256" key="8">
    <source>
        <dbReference type="SAM" id="SignalP"/>
    </source>
</evidence>
<evidence type="ECO:0000256" key="5">
    <source>
        <dbReference type="ARBA" id="ARBA00022989"/>
    </source>
</evidence>
<name>W6MXJ7_9ASCO</name>
<evidence type="ECO:0000313" key="11">
    <source>
        <dbReference type="Proteomes" id="UP000019384"/>
    </source>
</evidence>
<keyword evidence="4" id="KW-0256">Endoplasmic reticulum</keyword>
<keyword evidence="11" id="KW-1185">Reference proteome</keyword>
<dbReference type="UniPathway" id="UPA00378"/>
<dbReference type="GeneID" id="34522387"/>
<evidence type="ECO:0000313" key="10">
    <source>
        <dbReference type="EMBL" id="CDK29010.1"/>
    </source>
</evidence>
<dbReference type="GO" id="GO:0008250">
    <property type="term" value="C:oligosaccharyltransferase complex"/>
    <property type="evidence" value="ECO:0007669"/>
    <property type="project" value="InterPro"/>
</dbReference>
<feature type="transmembrane region" description="Helical" evidence="7">
    <location>
        <begin position="213"/>
        <end position="230"/>
    </location>
</feature>
<evidence type="ECO:0000256" key="7">
    <source>
        <dbReference type="SAM" id="Phobius"/>
    </source>
</evidence>
<dbReference type="STRING" id="1382522.W6MXJ7"/>
<reference evidence="10" key="1">
    <citation type="submission" date="2013-12" db="EMBL/GenBank/DDBJ databases">
        <authorList>
            <person name="Genoscope - CEA"/>
        </authorList>
    </citation>
    <scope>NUCLEOTIDE SEQUENCE</scope>
    <source>
        <strain evidence="10">CBS 1993</strain>
    </source>
</reference>
<dbReference type="Proteomes" id="UP000019384">
    <property type="component" value="Unassembled WGS sequence"/>
</dbReference>
<evidence type="ECO:0000256" key="2">
    <source>
        <dbReference type="ARBA" id="ARBA00022692"/>
    </source>
</evidence>
<dbReference type="OrthoDB" id="432292at2759"/>
<keyword evidence="3 8" id="KW-0732">Signal</keyword>
<reference evidence="10" key="2">
    <citation type="submission" date="2014-02" db="EMBL/GenBank/DDBJ databases">
        <title>Complete DNA sequence of /Kuraishia capsulata/ illustrates novel genomic features among budding yeasts (/Saccharomycotina/).</title>
        <authorList>
            <person name="Morales L."/>
            <person name="Noel B."/>
            <person name="Porcel B."/>
            <person name="Marcet-Houben M."/>
            <person name="Hullo M-F."/>
            <person name="Sacerdot C."/>
            <person name="Tekaia F."/>
            <person name="Leh-Louis V."/>
            <person name="Despons L."/>
            <person name="Khanna V."/>
            <person name="Aury J-M."/>
            <person name="Barbe V."/>
            <person name="Couloux A."/>
            <person name="Labadie K."/>
            <person name="Pelletier E."/>
            <person name="Souciet J-L."/>
            <person name="Boekhout T."/>
            <person name="Gabaldon T."/>
            <person name="Wincker P."/>
            <person name="Dujon B."/>
        </authorList>
    </citation>
    <scope>NUCLEOTIDE SEQUENCE</scope>
    <source>
        <strain evidence="10">CBS 1993</strain>
    </source>
</reference>
<dbReference type="InterPro" id="IPR056790">
    <property type="entry name" value="Ribophorin_II_C"/>
</dbReference>
<evidence type="ECO:0000256" key="3">
    <source>
        <dbReference type="ARBA" id="ARBA00022729"/>
    </source>
</evidence>
<evidence type="ECO:0000256" key="4">
    <source>
        <dbReference type="ARBA" id="ARBA00022824"/>
    </source>
</evidence>
<dbReference type="AlphaFoldDB" id="W6MXJ7"/>
<keyword evidence="6 7" id="KW-0472">Membrane</keyword>
<proteinExistence type="predicted"/>
<dbReference type="PANTHER" id="PTHR12640:SF0">
    <property type="entry name" value="DOLICHYL-DIPHOSPHOOLIGOSACCHARIDE--PROTEIN GLYCOSYLTRANSFERASE SUBUNIT 2"/>
    <property type="match status" value="1"/>
</dbReference>
<feature type="chain" id="PRO_5044226513" description="Ribophorin II C-terminal domain-containing protein" evidence="8">
    <location>
        <begin position="17"/>
        <end position="245"/>
    </location>
</feature>
<comment type="subcellular location">
    <subcellularLocation>
        <location evidence="1">Endoplasmic reticulum membrane</location>
        <topology evidence="1">Multi-pass membrane protein</topology>
    </subcellularLocation>
</comment>
<evidence type="ECO:0000256" key="1">
    <source>
        <dbReference type="ARBA" id="ARBA00004477"/>
    </source>
</evidence>
<dbReference type="InterPro" id="IPR008814">
    <property type="entry name" value="Swp1"/>
</dbReference>
<gene>
    <name evidence="10" type="ORF">KUCA_T00004996001</name>
</gene>
<accession>W6MXJ7</accession>
<feature type="transmembrane region" description="Helical" evidence="7">
    <location>
        <begin position="187"/>
        <end position="207"/>
    </location>
</feature>
<dbReference type="GO" id="GO:0006487">
    <property type="term" value="P:protein N-linked glycosylation"/>
    <property type="evidence" value="ECO:0007669"/>
    <property type="project" value="TreeGrafter"/>
</dbReference>
<dbReference type="RefSeq" id="XP_022460999.1">
    <property type="nucleotide sequence ID" value="XM_022606137.1"/>
</dbReference>
<feature type="domain" description="Ribophorin II C-terminal" evidence="9">
    <location>
        <begin position="142"/>
        <end position="240"/>
    </location>
</feature>
<dbReference type="HOGENOM" id="CLU_1133735_0_0_1"/>
<protein>
    <recommendedName>
        <fullName evidence="9">Ribophorin II C-terminal domain-containing protein</fullName>
    </recommendedName>
</protein>
<organism evidence="10 11">
    <name type="scientific">Kuraishia capsulata CBS 1993</name>
    <dbReference type="NCBI Taxonomy" id="1382522"/>
    <lineage>
        <taxon>Eukaryota</taxon>
        <taxon>Fungi</taxon>
        <taxon>Dikarya</taxon>
        <taxon>Ascomycota</taxon>
        <taxon>Saccharomycotina</taxon>
        <taxon>Pichiomycetes</taxon>
        <taxon>Pichiales</taxon>
        <taxon>Pichiaceae</taxon>
        <taxon>Kuraishia</taxon>
    </lineage>
</organism>
<keyword evidence="2 7" id="KW-0812">Transmembrane</keyword>
<dbReference type="EMBL" id="HG793130">
    <property type="protein sequence ID" value="CDK29010.1"/>
    <property type="molecule type" value="Genomic_DNA"/>
</dbReference>
<evidence type="ECO:0000256" key="6">
    <source>
        <dbReference type="ARBA" id="ARBA00023136"/>
    </source>
</evidence>
<feature type="signal peptide" evidence="8">
    <location>
        <begin position="1"/>
        <end position="16"/>
    </location>
</feature>
<feature type="transmembrane region" description="Helical" evidence="7">
    <location>
        <begin position="156"/>
        <end position="175"/>
    </location>
</feature>
<keyword evidence="5 7" id="KW-1133">Transmembrane helix</keyword>
<dbReference type="Pfam" id="PF25147">
    <property type="entry name" value="Ribophorin_II_C"/>
    <property type="match status" value="1"/>
</dbReference>
<evidence type="ECO:0000259" key="9">
    <source>
        <dbReference type="Pfam" id="PF25147"/>
    </source>
</evidence>